<dbReference type="Proteomes" id="UP000580250">
    <property type="component" value="Unassembled WGS sequence"/>
</dbReference>
<organism evidence="3 4">
    <name type="scientific">Meloidogyne enterolobii</name>
    <name type="common">Root-knot nematode worm</name>
    <name type="synonym">Meloidogyne mayaguensis</name>
    <dbReference type="NCBI Taxonomy" id="390850"/>
    <lineage>
        <taxon>Eukaryota</taxon>
        <taxon>Metazoa</taxon>
        <taxon>Ecdysozoa</taxon>
        <taxon>Nematoda</taxon>
        <taxon>Chromadorea</taxon>
        <taxon>Rhabditida</taxon>
        <taxon>Tylenchina</taxon>
        <taxon>Tylenchomorpha</taxon>
        <taxon>Tylenchoidea</taxon>
        <taxon>Meloidogynidae</taxon>
        <taxon>Meloidogyninae</taxon>
        <taxon>Meloidogyne</taxon>
    </lineage>
</organism>
<dbReference type="OrthoDB" id="10253954at2759"/>
<dbReference type="Gene3D" id="2.60.40.10">
    <property type="entry name" value="Immunoglobulins"/>
    <property type="match status" value="1"/>
</dbReference>
<dbReference type="SUPFAM" id="SSF49265">
    <property type="entry name" value="Fibronectin type III"/>
    <property type="match status" value="1"/>
</dbReference>
<gene>
    <name evidence="3" type="ORF">MENT_LOCUS63124</name>
</gene>
<comment type="caution">
    <text evidence="3">The sequence shown here is derived from an EMBL/GenBank/DDBJ whole genome shotgun (WGS) entry which is preliminary data.</text>
</comment>
<feature type="region of interest" description="Disordered" evidence="1">
    <location>
        <begin position="1"/>
        <end position="29"/>
    </location>
</feature>
<dbReference type="Pfam" id="PF00041">
    <property type="entry name" value="fn3"/>
    <property type="match status" value="1"/>
</dbReference>
<protein>
    <recommendedName>
        <fullName evidence="2">Fibronectin type-III domain-containing protein</fullName>
    </recommendedName>
</protein>
<feature type="domain" description="Fibronectin type-III" evidence="2">
    <location>
        <begin position="22"/>
        <end position="136"/>
    </location>
</feature>
<evidence type="ECO:0000313" key="4">
    <source>
        <dbReference type="Proteomes" id="UP000580250"/>
    </source>
</evidence>
<accession>A0A6V7YBT8</accession>
<dbReference type="PROSITE" id="PS50853">
    <property type="entry name" value="FN3"/>
    <property type="match status" value="1"/>
</dbReference>
<reference evidence="3 4" key="1">
    <citation type="submission" date="2020-08" db="EMBL/GenBank/DDBJ databases">
        <authorList>
            <person name="Koutsovoulos G."/>
            <person name="Danchin GJ E."/>
        </authorList>
    </citation>
    <scope>NUCLEOTIDE SEQUENCE [LARGE SCALE GENOMIC DNA]</scope>
</reference>
<dbReference type="InterPro" id="IPR036116">
    <property type="entry name" value="FN3_sf"/>
</dbReference>
<dbReference type="CDD" id="cd00063">
    <property type="entry name" value="FN3"/>
    <property type="match status" value="1"/>
</dbReference>
<dbReference type="InterPro" id="IPR003961">
    <property type="entry name" value="FN3_dom"/>
</dbReference>
<sequence length="172" mass="19960">MKGDGELSQLTKQSRILTGGKPPSPPRPQSISLVSELKPIKARVEWLPPKFYFFKKNLRNFHFNNTYNLPLKNYILWWKSTQSETVHRAQVPPNELSFILNNLYNGQEYQLYIAAVNEVGASENAREQLITPTGVPDAEPLNIRYTIFRNKLICNKTLFPPFFYIFVNIENK</sequence>
<evidence type="ECO:0000313" key="3">
    <source>
        <dbReference type="EMBL" id="CAD2209022.1"/>
    </source>
</evidence>
<evidence type="ECO:0000259" key="2">
    <source>
        <dbReference type="PROSITE" id="PS50853"/>
    </source>
</evidence>
<dbReference type="EMBL" id="CAJEWN010003977">
    <property type="protein sequence ID" value="CAD2209022.1"/>
    <property type="molecule type" value="Genomic_DNA"/>
</dbReference>
<name>A0A6V7YBT8_MELEN</name>
<dbReference type="SMART" id="SM00060">
    <property type="entry name" value="FN3"/>
    <property type="match status" value="1"/>
</dbReference>
<proteinExistence type="predicted"/>
<dbReference type="AlphaFoldDB" id="A0A6V7YBT8"/>
<evidence type="ECO:0000256" key="1">
    <source>
        <dbReference type="SAM" id="MobiDB-lite"/>
    </source>
</evidence>
<dbReference type="InterPro" id="IPR013783">
    <property type="entry name" value="Ig-like_fold"/>
</dbReference>